<accession>A0ABU2BVS8</accession>
<organism evidence="2 3">
    <name type="scientific">Nocardioides marmoribigeumensis</name>
    <dbReference type="NCBI Taxonomy" id="433649"/>
    <lineage>
        <taxon>Bacteria</taxon>
        <taxon>Bacillati</taxon>
        <taxon>Actinomycetota</taxon>
        <taxon>Actinomycetes</taxon>
        <taxon>Propionibacteriales</taxon>
        <taxon>Nocardioidaceae</taxon>
        <taxon>Nocardioides</taxon>
    </lineage>
</organism>
<proteinExistence type="predicted"/>
<sequence length="233" mass="26940">MQNEGGFRPYGSRASPMTGEGRIKRHVNVCPRCGEPVPVKTTGRPAKWCSQRCRRAAYEERRAAKRGAIAVEVVEHVKYVEHDLDQCLAEVLTSSLMCRRAVYRWRQMLRDGELHQAGWRELIAPLLGLAEAIEWRAKGDGREKIDLPNDHGRPRRSSEITFTRDHFSREIRWLISKADADPWEWERQGLREFLRALAAALTQMERYYEVRRMKVPINQLVVAADAVHLARAQ</sequence>
<dbReference type="Pfam" id="PF24693">
    <property type="entry name" value="DUF7660"/>
    <property type="match status" value="1"/>
</dbReference>
<name>A0ABU2BVS8_9ACTN</name>
<evidence type="ECO:0000313" key="2">
    <source>
        <dbReference type="EMBL" id="MDR7362381.1"/>
    </source>
</evidence>
<dbReference type="Proteomes" id="UP001183648">
    <property type="component" value="Unassembled WGS sequence"/>
</dbReference>
<dbReference type="InterPro" id="IPR056077">
    <property type="entry name" value="DUF7660"/>
</dbReference>
<dbReference type="RefSeq" id="WP_310301697.1">
    <property type="nucleotide sequence ID" value="NZ_BAAAPS010000008.1"/>
</dbReference>
<evidence type="ECO:0000259" key="1">
    <source>
        <dbReference type="Pfam" id="PF24693"/>
    </source>
</evidence>
<comment type="caution">
    <text evidence="2">The sequence shown here is derived from an EMBL/GenBank/DDBJ whole genome shotgun (WGS) entry which is preliminary data.</text>
</comment>
<evidence type="ECO:0000313" key="3">
    <source>
        <dbReference type="Proteomes" id="UP001183648"/>
    </source>
</evidence>
<protein>
    <submittedName>
        <fullName evidence="2">Endogenous inhibitor of DNA gyrase (YacG/DUF329 family)</fullName>
    </submittedName>
</protein>
<feature type="domain" description="DUF7660" evidence="1">
    <location>
        <begin position="163"/>
        <end position="216"/>
    </location>
</feature>
<reference evidence="2 3" key="1">
    <citation type="submission" date="2023-07" db="EMBL/GenBank/DDBJ databases">
        <title>Sequencing the genomes of 1000 actinobacteria strains.</title>
        <authorList>
            <person name="Klenk H.-P."/>
        </authorList>
    </citation>
    <scope>NUCLEOTIDE SEQUENCE [LARGE SCALE GENOMIC DNA]</scope>
    <source>
        <strain evidence="2 3">DSM 19426</strain>
    </source>
</reference>
<dbReference type="EMBL" id="JAVDYG010000001">
    <property type="protein sequence ID" value="MDR7362381.1"/>
    <property type="molecule type" value="Genomic_DNA"/>
</dbReference>
<gene>
    <name evidence="2" type="ORF">J2S63_001934</name>
</gene>
<keyword evidence="3" id="KW-1185">Reference proteome</keyword>